<reference evidence="2" key="1">
    <citation type="submission" date="2025-08" db="UniProtKB">
        <authorList>
            <consortium name="RefSeq"/>
        </authorList>
    </citation>
    <scope>IDENTIFICATION</scope>
    <source>
        <strain evidence="2">11010-0011.00</strain>
        <tissue evidence="2">Whole body</tissue>
    </source>
</reference>
<gene>
    <name evidence="2" type="primary">LOC115622964</name>
</gene>
<keyword evidence="1" id="KW-1185">Reference proteome</keyword>
<dbReference type="OrthoDB" id="7836314at2759"/>
<name>A0A6J2TCX1_DROLE</name>
<protein>
    <submittedName>
        <fullName evidence="2">Uncharacterized protein LOC115622964 isoform X1</fullName>
    </submittedName>
</protein>
<dbReference type="AlphaFoldDB" id="A0A6J2TCX1"/>
<sequence length="276" mass="31219">MLHSQQKVFVSTIVPLLDSEKFCKMASPSQRQSNGLDFELLCETFAEICPDFNSVSSTGKLWSLGFAGKVLFELGPKMRQIKQSGEHQMWRMLFEDNMSVYIYTDVFPHQINVQPRQHDHKLYLTLNQASLLAVSALCRMLPLQQNPIRLTPMASAIFSQQSIPRIASDLSTLLGHNVEFGQVFKAVISSCQVDGFHLADSECHIAIVAVDTTAKDAVQRQKLRDKTLRLYEQRGKTFDQSQYDVYAKHSYMAVNQIMKHIQSTIIATLPSSKSDD</sequence>
<accession>A0A6J2TCX1</accession>
<evidence type="ECO:0000313" key="1">
    <source>
        <dbReference type="Proteomes" id="UP000504634"/>
    </source>
</evidence>
<dbReference type="Proteomes" id="UP000504634">
    <property type="component" value="Unplaced"/>
</dbReference>
<dbReference type="GeneID" id="115622964"/>
<evidence type="ECO:0000313" key="2">
    <source>
        <dbReference type="RefSeq" id="XP_030372973.1"/>
    </source>
</evidence>
<proteinExistence type="predicted"/>
<organism evidence="1 2">
    <name type="scientific">Drosophila lebanonensis</name>
    <name type="common">Fruit fly</name>
    <name type="synonym">Scaptodrosophila lebanonensis</name>
    <dbReference type="NCBI Taxonomy" id="7225"/>
    <lineage>
        <taxon>Eukaryota</taxon>
        <taxon>Metazoa</taxon>
        <taxon>Ecdysozoa</taxon>
        <taxon>Arthropoda</taxon>
        <taxon>Hexapoda</taxon>
        <taxon>Insecta</taxon>
        <taxon>Pterygota</taxon>
        <taxon>Neoptera</taxon>
        <taxon>Endopterygota</taxon>
        <taxon>Diptera</taxon>
        <taxon>Brachycera</taxon>
        <taxon>Muscomorpha</taxon>
        <taxon>Ephydroidea</taxon>
        <taxon>Drosophilidae</taxon>
        <taxon>Scaptodrosophila</taxon>
    </lineage>
</organism>
<dbReference type="RefSeq" id="XP_030372973.1">
    <property type="nucleotide sequence ID" value="XM_030517113.1"/>
</dbReference>